<dbReference type="SUPFAM" id="SSF90123">
    <property type="entry name" value="ABC transporter transmembrane region"/>
    <property type="match status" value="1"/>
</dbReference>
<dbReference type="Gene3D" id="3.40.50.300">
    <property type="entry name" value="P-loop containing nucleotide triphosphate hydrolases"/>
    <property type="match status" value="1"/>
</dbReference>
<sequence>LQIDFKTSSQPALPNFTTCFQHTVLTYVPFGFLFALFPILIIQSSRIKCRFGPLHWSSLLILRMVISVYLAGNSLAVFVLNAFILNGTYTVDIVYPLVWTLFFITNVFIDWNRRRCGQVSSGIQHISLIILLVCTAPELYYRFQNQEPLSLFILFMGFWPVLAVQTILYCWADKRSDNEKAEKSEELESSFVNRLTIWWFRSLPFKGAKKDLEMHDLFELNYGSSSEYLGSLFEKYWEPAMKVYVNKKAESYKTGESAKIPSEPSLILALFRMFKYEFLTATFLKVLSDTLQFANPFLLNQLLGFVSSPDSPLWQGVSYAILMFVVSECRSIIINAYFYIMFRMGIKIQTALTAAVYRKTMRLSASARREKTVGEIINLMAIDVDFFQMITPQIQQFWSCPYQIIFALVYLFLTLGYSASPGVIIMVLFVPINIIGSIIIKKWQMRQMQLKDERTKMVNEVLNGIKVIKLYAWEVPMEEHINSIRERELALIKKSQFVTNMIDTFNNAAPFMVAAASFGTFILSSDLNILTPQIAFVSLTLFNQLQSPMGMLAYLMNMLVQAVVSNRRLKSFFTSEELDDDNVTKNENPDSSPNSVEFIGVDASWDEQDTANATLKNINTVFKRGSFISIVGTVGCGKSSLLSAMLGELTRLRGEIKINGRVAYVPQQAWIQNLSVRDNITFGKPFDRRWYDKVIFACALAPDFSILPHGDLTEIGEK</sequence>
<accession>A0AAV5SNT8</accession>
<feature type="transmembrane region" description="Helical" evidence="7">
    <location>
        <begin position="545"/>
        <end position="564"/>
    </location>
</feature>
<keyword evidence="10" id="KW-1185">Reference proteome</keyword>
<dbReference type="PROSITE" id="PS50929">
    <property type="entry name" value="ABC_TM1F"/>
    <property type="match status" value="1"/>
</dbReference>
<keyword evidence="5 7" id="KW-1133">Transmembrane helix</keyword>
<dbReference type="Pfam" id="PF00005">
    <property type="entry name" value="ABC_tran"/>
    <property type="match status" value="1"/>
</dbReference>
<keyword evidence="3" id="KW-0547">Nucleotide-binding</keyword>
<evidence type="ECO:0000256" key="5">
    <source>
        <dbReference type="ARBA" id="ARBA00022989"/>
    </source>
</evidence>
<feature type="transmembrane region" description="Helical" evidence="7">
    <location>
        <begin position="319"/>
        <end position="340"/>
    </location>
</feature>
<organism evidence="9 10">
    <name type="scientific">Pristionchus entomophagus</name>
    <dbReference type="NCBI Taxonomy" id="358040"/>
    <lineage>
        <taxon>Eukaryota</taxon>
        <taxon>Metazoa</taxon>
        <taxon>Ecdysozoa</taxon>
        <taxon>Nematoda</taxon>
        <taxon>Chromadorea</taxon>
        <taxon>Rhabditida</taxon>
        <taxon>Rhabditina</taxon>
        <taxon>Diplogasteromorpha</taxon>
        <taxon>Diplogasteroidea</taxon>
        <taxon>Neodiplogasteridae</taxon>
        <taxon>Pristionchus</taxon>
    </lineage>
</organism>
<feature type="non-terminal residue" evidence="9">
    <location>
        <position position="718"/>
    </location>
</feature>
<dbReference type="InterPro" id="IPR027417">
    <property type="entry name" value="P-loop_NTPase"/>
</dbReference>
<feature type="transmembrane region" description="Helical" evidence="7">
    <location>
        <begin position="20"/>
        <end position="41"/>
    </location>
</feature>
<gene>
    <name evidence="9" type="ORF">PENTCL1PPCAC_3955</name>
</gene>
<dbReference type="FunFam" id="1.20.1560.10:FF:000081">
    <property type="entry name" value="Protein CBG24505"/>
    <property type="match status" value="1"/>
</dbReference>
<keyword evidence="4" id="KW-0067">ATP-binding</keyword>
<feature type="domain" description="ABC transmembrane type-1" evidence="8">
    <location>
        <begin position="279"/>
        <end position="561"/>
    </location>
</feature>
<dbReference type="PANTHER" id="PTHR24223:SF434">
    <property type="entry name" value="MULTIDRUG RESISTANCE PROTEIN MRP-7"/>
    <property type="match status" value="1"/>
</dbReference>
<dbReference type="SUPFAM" id="SSF52540">
    <property type="entry name" value="P-loop containing nucleoside triphosphate hydrolases"/>
    <property type="match status" value="1"/>
</dbReference>
<feature type="transmembrane region" description="Helical" evidence="7">
    <location>
        <begin position="123"/>
        <end position="143"/>
    </location>
</feature>
<dbReference type="GO" id="GO:0016020">
    <property type="term" value="C:membrane"/>
    <property type="evidence" value="ECO:0007669"/>
    <property type="project" value="InterPro"/>
</dbReference>
<dbReference type="InterPro" id="IPR036640">
    <property type="entry name" value="ABC1_TM_sf"/>
</dbReference>
<feature type="transmembrane region" description="Helical" evidence="7">
    <location>
        <begin position="93"/>
        <end position="111"/>
    </location>
</feature>
<dbReference type="AlphaFoldDB" id="A0AAV5SNT8"/>
<feature type="transmembrane region" description="Helical" evidence="7">
    <location>
        <begin position="61"/>
        <end position="87"/>
    </location>
</feature>
<keyword evidence="1" id="KW-0813">Transport</keyword>
<dbReference type="Gene3D" id="1.20.1560.10">
    <property type="entry name" value="ABC transporter type 1, transmembrane domain"/>
    <property type="match status" value="1"/>
</dbReference>
<evidence type="ECO:0000256" key="1">
    <source>
        <dbReference type="ARBA" id="ARBA00022448"/>
    </source>
</evidence>
<evidence type="ECO:0000256" key="2">
    <source>
        <dbReference type="ARBA" id="ARBA00022692"/>
    </source>
</evidence>
<keyword evidence="2 7" id="KW-0812">Transmembrane</keyword>
<evidence type="ECO:0000256" key="3">
    <source>
        <dbReference type="ARBA" id="ARBA00022741"/>
    </source>
</evidence>
<dbReference type="CDD" id="cd18595">
    <property type="entry name" value="ABC_6TM_MRP1_2_3_6_D1_like"/>
    <property type="match status" value="1"/>
</dbReference>
<dbReference type="GO" id="GO:0016887">
    <property type="term" value="F:ATP hydrolysis activity"/>
    <property type="evidence" value="ECO:0007669"/>
    <property type="project" value="InterPro"/>
</dbReference>
<feature type="non-terminal residue" evidence="9">
    <location>
        <position position="1"/>
    </location>
</feature>
<evidence type="ECO:0000313" key="10">
    <source>
        <dbReference type="Proteomes" id="UP001432027"/>
    </source>
</evidence>
<evidence type="ECO:0000313" key="9">
    <source>
        <dbReference type="EMBL" id="GMS81780.1"/>
    </source>
</evidence>
<proteinExistence type="predicted"/>
<evidence type="ECO:0000259" key="8">
    <source>
        <dbReference type="PROSITE" id="PS50929"/>
    </source>
</evidence>
<dbReference type="PANTHER" id="PTHR24223">
    <property type="entry name" value="ATP-BINDING CASSETTE SUB-FAMILY C"/>
    <property type="match status" value="1"/>
</dbReference>
<reference evidence="9" key="1">
    <citation type="submission" date="2023-10" db="EMBL/GenBank/DDBJ databases">
        <title>Genome assembly of Pristionchus species.</title>
        <authorList>
            <person name="Yoshida K."/>
            <person name="Sommer R.J."/>
        </authorList>
    </citation>
    <scope>NUCLEOTIDE SEQUENCE</scope>
    <source>
        <strain evidence="9">RS0144</strain>
    </source>
</reference>
<dbReference type="InterPro" id="IPR050173">
    <property type="entry name" value="ABC_transporter_C-like"/>
</dbReference>
<protein>
    <recommendedName>
        <fullName evidence="8">ABC transmembrane type-1 domain-containing protein</fullName>
    </recommendedName>
</protein>
<evidence type="ECO:0000256" key="6">
    <source>
        <dbReference type="ARBA" id="ARBA00023136"/>
    </source>
</evidence>
<feature type="transmembrane region" description="Helical" evidence="7">
    <location>
        <begin position="504"/>
        <end position="525"/>
    </location>
</feature>
<dbReference type="GO" id="GO:0140359">
    <property type="term" value="F:ABC-type transporter activity"/>
    <property type="evidence" value="ECO:0007669"/>
    <property type="project" value="InterPro"/>
</dbReference>
<dbReference type="InterPro" id="IPR011527">
    <property type="entry name" value="ABC1_TM_dom"/>
</dbReference>
<feature type="transmembrane region" description="Helical" evidence="7">
    <location>
        <begin position="149"/>
        <end position="171"/>
    </location>
</feature>
<dbReference type="InterPro" id="IPR003439">
    <property type="entry name" value="ABC_transporter-like_ATP-bd"/>
</dbReference>
<keyword evidence="6 7" id="KW-0472">Membrane</keyword>
<evidence type="ECO:0000256" key="7">
    <source>
        <dbReference type="SAM" id="Phobius"/>
    </source>
</evidence>
<feature type="transmembrane region" description="Helical" evidence="7">
    <location>
        <begin position="397"/>
        <end position="417"/>
    </location>
</feature>
<evidence type="ECO:0000256" key="4">
    <source>
        <dbReference type="ARBA" id="ARBA00022840"/>
    </source>
</evidence>
<name>A0AAV5SNT8_9BILA</name>
<dbReference type="Pfam" id="PF00664">
    <property type="entry name" value="ABC_membrane"/>
    <property type="match status" value="1"/>
</dbReference>
<dbReference type="Proteomes" id="UP001432027">
    <property type="component" value="Unassembled WGS sequence"/>
</dbReference>
<dbReference type="GO" id="GO:0005524">
    <property type="term" value="F:ATP binding"/>
    <property type="evidence" value="ECO:0007669"/>
    <property type="project" value="UniProtKB-KW"/>
</dbReference>
<comment type="caution">
    <text evidence="9">The sequence shown here is derived from an EMBL/GenBank/DDBJ whole genome shotgun (WGS) entry which is preliminary data.</text>
</comment>
<feature type="transmembrane region" description="Helical" evidence="7">
    <location>
        <begin position="423"/>
        <end position="440"/>
    </location>
</feature>
<dbReference type="EMBL" id="BTSX01000001">
    <property type="protein sequence ID" value="GMS81780.1"/>
    <property type="molecule type" value="Genomic_DNA"/>
</dbReference>
<feature type="transmembrane region" description="Helical" evidence="7">
    <location>
        <begin position="278"/>
        <end position="299"/>
    </location>
</feature>